<dbReference type="NCBIfam" id="TIGR02877">
    <property type="entry name" value="spore_yhbH"/>
    <property type="match status" value="1"/>
</dbReference>
<keyword evidence="5" id="KW-1185">Reference proteome</keyword>
<evidence type="ECO:0000256" key="2">
    <source>
        <dbReference type="SAM" id="Coils"/>
    </source>
</evidence>
<comment type="caution">
    <text evidence="4">The sequence shown here is derived from an EMBL/GenBank/DDBJ whole genome shotgun (WGS) entry which is preliminary data.</text>
</comment>
<accession>A0ABS4KVT9</accession>
<dbReference type="HAMAP" id="MF_01232">
    <property type="entry name" value="UPF0229"/>
    <property type="match status" value="1"/>
</dbReference>
<proteinExistence type="inferred from homology"/>
<evidence type="ECO:0000313" key="4">
    <source>
        <dbReference type="EMBL" id="MBP2033755.1"/>
    </source>
</evidence>
<dbReference type="PANTHER" id="PTHR30510">
    <property type="entry name" value="UPF0229 PROTEIN YEAH"/>
    <property type="match status" value="1"/>
</dbReference>
<keyword evidence="2" id="KW-0175">Coiled coil</keyword>
<dbReference type="InterPro" id="IPR036465">
    <property type="entry name" value="vWFA_dom_sf"/>
</dbReference>
<name>A0ABS4KVT9_9CLOT</name>
<dbReference type="CDD" id="cd00198">
    <property type="entry name" value="vWFA"/>
    <property type="match status" value="1"/>
</dbReference>
<evidence type="ECO:0000256" key="3">
    <source>
        <dbReference type="SAM" id="MobiDB-lite"/>
    </source>
</evidence>
<dbReference type="PANTHER" id="PTHR30510:SF2">
    <property type="entry name" value="UPF0229 PROTEIN YEAH"/>
    <property type="match status" value="1"/>
</dbReference>
<dbReference type="InterPro" id="IPR006698">
    <property type="entry name" value="UPF0229"/>
</dbReference>
<reference evidence="4 5" key="1">
    <citation type="submission" date="2021-03" db="EMBL/GenBank/DDBJ databases">
        <title>Genomic Encyclopedia of Type Strains, Phase IV (KMG-IV): sequencing the most valuable type-strain genomes for metagenomic binning, comparative biology and taxonomic classification.</title>
        <authorList>
            <person name="Goeker M."/>
        </authorList>
    </citation>
    <scope>NUCLEOTIDE SEQUENCE [LARGE SCALE GENOMIC DNA]</scope>
    <source>
        <strain evidence="4 5">DSM 28783</strain>
    </source>
</reference>
<feature type="coiled-coil region" evidence="2">
    <location>
        <begin position="175"/>
        <end position="202"/>
    </location>
</feature>
<dbReference type="Gene3D" id="3.40.50.410">
    <property type="entry name" value="von Willebrand factor, type A domain"/>
    <property type="match status" value="1"/>
</dbReference>
<evidence type="ECO:0000256" key="1">
    <source>
        <dbReference type="HAMAP-Rule" id="MF_01232"/>
    </source>
</evidence>
<dbReference type="InterPro" id="IPR014230">
    <property type="entry name" value="Spore_YhbH"/>
</dbReference>
<comment type="similarity">
    <text evidence="1">Belongs to the UPF0229 family.</text>
</comment>
<sequence>MLPIIYGRIDTMAIFREFDAGEHHDRSLEDRRRHRQLVQKSIKDNLADIISEESIIGQSKDKKVKIPIKGIKEYRFIYGNNSSGVGSGDGSQKKGDKLGKALQRGRGKGGKGAGNQEGEDMYETEITIEDVVTYLLEDLELPLMDKKRYSEILSKNSLKKVGYQKNGINPRLAKKRTVIEKLKRQQTARKNLKEASEDLSLKDKIDDMDIETRFPFREDDLRYFRIKKRPKRELNAAVICVMDTSGSMDSTKKFLARSFFFILYEFVRMKYNNVEVKFIAHSTTAKIVTEGEFFHKVESGGTYISSGLNKALEVIEENYNPAYWNVYTFYVSDGDNWSEDNELALKAGKELCKICNLFSYAEIIPSPYGSNIKDNFERGIKSNNFAAVTINEKQDLWKSLKKILKKEFEVG</sequence>
<dbReference type="SUPFAM" id="SSF53300">
    <property type="entry name" value="vWA-like"/>
    <property type="match status" value="1"/>
</dbReference>
<evidence type="ECO:0000313" key="5">
    <source>
        <dbReference type="Proteomes" id="UP001519307"/>
    </source>
</evidence>
<dbReference type="Proteomes" id="UP001519307">
    <property type="component" value="Unassembled WGS sequence"/>
</dbReference>
<organism evidence="4 5">
    <name type="scientific">Clostridium algifaecis</name>
    <dbReference type="NCBI Taxonomy" id="1472040"/>
    <lineage>
        <taxon>Bacteria</taxon>
        <taxon>Bacillati</taxon>
        <taxon>Bacillota</taxon>
        <taxon>Clostridia</taxon>
        <taxon>Eubacteriales</taxon>
        <taxon>Clostridiaceae</taxon>
        <taxon>Clostridium</taxon>
    </lineage>
</organism>
<protein>
    <recommendedName>
        <fullName evidence="1">UPF0229 protein J2Z42_002462</fullName>
    </recommendedName>
</protein>
<feature type="region of interest" description="Disordered" evidence="3">
    <location>
        <begin position="85"/>
        <end position="120"/>
    </location>
</feature>
<gene>
    <name evidence="4" type="ORF">J2Z42_002462</name>
</gene>
<dbReference type="EMBL" id="JAGGLM010000021">
    <property type="protein sequence ID" value="MBP2033755.1"/>
    <property type="molecule type" value="Genomic_DNA"/>
</dbReference>
<dbReference type="Pfam" id="PF04285">
    <property type="entry name" value="DUF444"/>
    <property type="match status" value="1"/>
</dbReference>